<dbReference type="KEGG" id="awo:Awo_c14420"/>
<evidence type="ECO:0000256" key="1">
    <source>
        <dbReference type="SAM" id="Phobius"/>
    </source>
</evidence>
<reference evidence="2 3" key="2">
    <citation type="journal article" date="2012" name="PLoS ONE">
        <title>An ancient pathway combining carbon dioxide fixation with the generation and utilization of a sodium ion gradient for ATP synthesis.</title>
        <authorList>
            <person name="Poehlein A."/>
            <person name="Schmidt S."/>
            <person name="Kaster A.K."/>
            <person name="Goenrich M."/>
            <person name="Vollmers J."/>
            <person name="Thurmer A."/>
            <person name="Bertsch J."/>
            <person name="Schuchmann K."/>
            <person name="Voigt B."/>
            <person name="Hecker M."/>
            <person name="Daniel R."/>
            <person name="Thauer R.K."/>
            <person name="Gottschalk G."/>
            <person name="Muller V."/>
        </authorList>
    </citation>
    <scope>NUCLEOTIDE SEQUENCE [LARGE SCALE GENOMIC DNA]</scope>
    <source>
        <strain evidence="3">ATCC 29683 / DSM 1030 / JCM 2381 / KCTC 1655 / WB1</strain>
    </source>
</reference>
<accession>H6LFT7</accession>
<protein>
    <recommendedName>
        <fullName evidence="4">Deoxycytidine triphosphate deaminase</fullName>
    </recommendedName>
</protein>
<dbReference type="eggNOG" id="COG0717">
    <property type="taxonomic scope" value="Bacteria"/>
</dbReference>
<keyword evidence="1" id="KW-0472">Membrane</keyword>
<dbReference type="OrthoDB" id="2910790at2"/>
<name>H6LFT7_ACEWD</name>
<dbReference type="Proteomes" id="UP000007177">
    <property type="component" value="Chromosome"/>
</dbReference>
<dbReference type="RefSeq" id="WP_014355828.1">
    <property type="nucleotide sequence ID" value="NC_016894.1"/>
</dbReference>
<dbReference type="Gene3D" id="2.70.40.10">
    <property type="match status" value="1"/>
</dbReference>
<dbReference type="GO" id="GO:0008829">
    <property type="term" value="F:dCTP deaminase activity"/>
    <property type="evidence" value="ECO:0007669"/>
    <property type="project" value="InterPro"/>
</dbReference>
<keyword evidence="3" id="KW-1185">Reference proteome</keyword>
<feature type="transmembrane region" description="Helical" evidence="1">
    <location>
        <begin position="374"/>
        <end position="392"/>
    </location>
</feature>
<evidence type="ECO:0000313" key="3">
    <source>
        <dbReference type="Proteomes" id="UP000007177"/>
    </source>
</evidence>
<gene>
    <name evidence="2" type="ordered locus">Awo_c14420</name>
</gene>
<keyword evidence="1" id="KW-1133">Transmembrane helix</keyword>
<reference evidence="3" key="1">
    <citation type="submission" date="2011-07" db="EMBL/GenBank/DDBJ databases">
        <title>Complete genome sequence of Acetobacterium woodii.</title>
        <authorList>
            <person name="Poehlein A."/>
            <person name="Schmidt S."/>
            <person name="Kaster A.-K."/>
            <person name="Goenrich M."/>
            <person name="Vollmers J."/>
            <person name="Thuermer A."/>
            <person name="Gottschalk G."/>
            <person name="Thauer R.K."/>
            <person name="Daniel R."/>
            <person name="Mueller V."/>
        </authorList>
    </citation>
    <scope>NUCLEOTIDE SEQUENCE [LARGE SCALE GENOMIC DNA]</scope>
    <source>
        <strain evidence="3">ATCC 29683 / DSM 1030 / JCM 2381 / KCTC 1655 / WB1</strain>
    </source>
</reference>
<dbReference type="AlphaFoldDB" id="H6LFT7"/>
<keyword evidence="1" id="KW-0812">Transmembrane</keyword>
<dbReference type="GO" id="GO:0006229">
    <property type="term" value="P:dUTP biosynthetic process"/>
    <property type="evidence" value="ECO:0007669"/>
    <property type="project" value="InterPro"/>
</dbReference>
<dbReference type="EMBL" id="CP002987">
    <property type="protein sequence ID" value="AFA48225.1"/>
    <property type="molecule type" value="Genomic_DNA"/>
</dbReference>
<dbReference type="Pfam" id="PF22769">
    <property type="entry name" value="DCD"/>
    <property type="match status" value="1"/>
</dbReference>
<evidence type="ECO:0000313" key="2">
    <source>
        <dbReference type="EMBL" id="AFA48225.1"/>
    </source>
</evidence>
<dbReference type="InterPro" id="IPR036157">
    <property type="entry name" value="dUTPase-like_sf"/>
</dbReference>
<dbReference type="SUPFAM" id="SSF51283">
    <property type="entry name" value="dUTPase-like"/>
    <property type="match status" value="1"/>
</dbReference>
<organism evidence="2 3">
    <name type="scientific">Acetobacterium woodii (strain ATCC 29683 / DSM 1030 / JCM 2381 / KCTC 1655 / WB1)</name>
    <dbReference type="NCBI Taxonomy" id="931626"/>
    <lineage>
        <taxon>Bacteria</taxon>
        <taxon>Bacillati</taxon>
        <taxon>Bacillota</taxon>
        <taxon>Clostridia</taxon>
        <taxon>Eubacteriales</taxon>
        <taxon>Eubacteriaceae</taxon>
        <taxon>Acetobacterium</taxon>
    </lineage>
</organism>
<dbReference type="STRING" id="931626.Awo_c14420"/>
<sequence>MEFDEKVKIINEIKADLPGMLSDVDIRNSMKLKKMSILPFTEKKLTGLGYNLSPSGFVFSTSKGFAEEVKNRNGEKYVQVDPHDTVLVLTKEYLWLDRTLAGTIHSRVRIVSQGFGHISTTIDPLWRGPLLISLNNPTSKKLKLVIEKTSVRGIEDNTFCTVVFQKLITAAEKVHDNPPQRIDVLKEYIAKQPRFLPFYRKRYEKFKDLVLNLQDNLPGNREYDTPSIGKLNILKSKYSKIKDSIIAEELLYKNQSRIPIDDTELTDETLFSEYVIKNMKDSVNRLKNVNFCDNYNKNQLKEDIINIEDNIDLEIQNKDYMEYLSYLEKNISEMQPLGLRIAGQLRKSYMLIIVILIITGIIYLNWSSITTTPLWQQVILSGAFLLLANIFLKYES</sequence>
<dbReference type="HOGENOM" id="CLU_695637_0_0_9"/>
<proteinExistence type="predicted"/>
<feature type="transmembrane region" description="Helical" evidence="1">
    <location>
        <begin position="349"/>
        <end position="368"/>
    </location>
</feature>
<evidence type="ECO:0008006" key="4">
    <source>
        <dbReference type="Google" id="ProtNLM"/>
    </source>
</evidence>
<dbReference type="InterPro" id="IPR011962">
    <property type="entry name" value="dCTP_deaminase"/>
</dbReference>